<comment type="caution">
    <text evidence="2">The sequence shown here is derived from an EMBL/GenBank/DDBJ whole genome shotgun (WGS) entry which is preliminary data.</text>
</comment>
<evidence type="ECO:0000313" key="2">
    <source>
        <dbReference type="EMBL" id="EPY21056.1"/>
    </source>
</evidence>
<dbReference type="Proteomes" id="UP000015354">
    <property type="component" value="Unassembled WGS sequence"/>
</dbReference>
<sequence>MLRRSCVPVRVLCKSAAAYSICFTNHTQSLCETKRLCSGGTNAKIPSVQAPKEAPFDKPTTPSTSLPRSAGKMQKMGVVYVDSSNLNAELGTKVPFFIYFTVTNHPDINAYTDLLIHQVDQVNRRRQGERMGDAYQEFGKDAGLAIKLGIIDCLKEPGIHEKFGVNPHMFPVLHFVYNRLTVDKLTGIVSESQIKESVEAFIEYATAEVKKAAEGKGKFETIKRHDNDDENPMTLLQVAHKQLQKREVAKAKKTYEKALSQSLEEMDLVNKRYGVGKKKMSEELWTKLKREGCYNTAPQSLCGLGMCALSTAQVGEAMTFVKRTRSEYPYAVRDLRGVAEALVRIELFHITGFNIEDDNYATLLRFDDLVEDPVDFYNHHLKLVVSHYVEGRTRYAIQEALRIIRSEQKLLPALKERNIVPSDLRLGPLAETPARKVLSLVFEALGPTHEDVIQGRKMLPIYT</sequence>
<keyword evidence="3" id="KW-1185">Reference proteome</keyword>
<dbReference type="EMBL" id="ATMH01008716">
    <property type="protein sequence ID" value="EPY21056.1"/>
    <property type="molecule type" value="Genomic_DNA"/>
</dbReference>
<gene>
    <name evidence="2" type="ORF">STCU_08716</name>
</gene>
<organism evidence="2 3">
    <name type="scientific">Strigomonas culicis</name>
    <dbReference type="NCBI Taxonomy" id="28005"/>
    <lineage>
        <taxon>Eukaryota</taxon>
        <taxon>Discoba</taxon>
        <taxon>Euglenozoa</taxon>
        <taxon>Kinetoplastea</taxon>
        <taxon>Metakinetoplastina</taxon>
        <taxon>Trypanosomatida</taxon>
        <taxon>Trypanosomatidae</taxon>
        <taxon>Strigomonadinae</taxon>
        <taxon>Strigomonas</taxon>
    </lineage>
</organism>
<proteinExistence type="predicted"/>
<dbReference type="AlphaFoldDB" id="S9V2C6"/>
<protein>
    <submittedName>
        <fullName evidence="2">Uncharacterized protein</fullName>
    </submittedName>
</protein>
<dbReference type="OrthoDB" id="276709at2759"/>
<name>S9V2C6_9TRYP</name>
<accession>S9V2C6</accession>
<feature type="region of interest" description="Disordered" evidence="1">
    <location>
        <begin position="48"/>
        <end position="69"/>
    </location>
</feature>
<reference evidence="2 3" key="1">
    <citation type="journal article" date="2013" name="PLoS ONE">
        <title>Predicting the Proteins of Angomonas deanei, Strigomonas culicis and Their Respective Endosymbionts Reveals New Aspects of the Trypanosomatidae Family.</title>
        <authorList>
            <person name="Motta M.C."/>
            <person name="Martins A.C."/>
            <person name="de Souza S.S."/>
            <person name="Catta-Preta C.M."/>
            <person name="Silva R."/>
            <person name="Klein C.C."/>
            <person name="de Almeida L.G."/>
            <person name="de Lima Cunha O."/>
            <person name="Ciapina L.P."/>
            <person name="Brocchi M."/>
            <person name="Colabardini A.C."/>
            <person name="de Araujo Lima B."/>
            <person name="Machado C.R."/>
            <person name="de Almeida Soares C.M."/>
            <person name="Probst C.M."/>
            <person name="de Menezes C.B."/>
            <person name="Thompson C.E."/>
            <person name="Bartholomeu D.C."/>
            <person name="Gradia D.F."/>
            <person name="Pavoni D.P."/>
            <person name="Grisard E.C."/>
            <person name="Fantinatti-Garboggini F."/>
            <person name="Marchini F.K."/>
            <person name="Rodrigues-Luiz G.F."/>
            <person name="Wagner G."/>
            <person name="Goldman G.H."/>
            <person name="Fietto J.L."/>
            <person name="Elias M.C."/>
            <person name="Goldman M.H."/>
            <person name="Sagot M.F."/>
            <person name="Pereira M."/>
            <person name="Stoco P.H."/>
            <person name="de Mendonca-Neto R.P."/>
            <person name="Teixeira S.M."/>
            <person name="Maciel T.E."/>
            <person name="de Oliveira Mendes T.A."/>
            <person name="Urmenyi T.P."/>
            <person name="de Souza W."/>
            <person name="Schenkman S."/>
            <person name="de Vasconcelos A.T."/>
        </authorList>
    </citation>
    <scope>NUCLEOTIDE SEQUENCE [LARGE SCALE GENOMIC DNA]</scope>
</reference>
<evidence type="ECO:0000256" key="1">
    <source>
        <dbReference type="SAM" id="MobiDB-lite"/>
    </source>
</evidence>
<evidence type="ECO:0000313" key="3">
    <source>
        <dbReference type="Proteomes" id="UP000015354"/>
    </source>
</evidence>